<gene>
    <name evidence="1 3 4" type="ORF">SRAE_1000082600</name>
</gene>
<reference evidence="1" key="1">
    <citation type="submission" date="2014-09" db="EMBL/GenBank/DDBJ databases">
        <authorList>
            <person name="Aslett A.Martin."/>
        </authorList>
    </citation>
    <scope>NUCLEOTIDE SEQUENCE</scope>
    <source>
        <strain evidence="1">ED321 Heterogonic</strain>
    </source>
</reference>
<dbReference type="Proteomes" id="UP000035682">
    <property type="component" value="Unplaced"/>
</dbReference>
<protein>
    <submittedName>
        <fullName evidence="3">F-box domain-containing protein</fullName>
    </submittedName>
</protein>
<dbReference type="RefSeq" id="XP_024501758.1">
    <property type="nucleotide sequence ID" value="XM_024647707.1"/>
</dbReference>
<accession>A0A090KYP3</accession>
<name>A0A090KYP3_STRRB</name>
<reference evidence="2" key="2">
    <citation type="submission" date="2014-09" db="EMBL/GenBank/DDBJ databases">
        <authorList>
            <person name="Martin A.A."/>
        </authorList>
    </citation>
    <scope>NUCLEOTIDE SEQUENCE</scope>
    <source>
        <strain evidence="2">ED321</strain>
    </source>
</reference>
<organism evidence="1">
    <name type="scientific">Strongyloides ratti</name>
    <name type="common">Parasitic roundworm</name>
    <dbReference type="NCBI Taxonomy" id="34506"/>
    <lineage>
        <taxon>Eukaryota</taxon>
        <taxon>Metazoa</taxon>
        <taxon>Ecdysozoa</taxon>
        <taxon>Nematoda</taxon>
        <taxon>Chromadorea</taxon>
        <taxon>Rhabditida</taxon>
        <taxon>Tylenchina</taxon>
        <taxon>Panagrolaimomorpha</taxon>
        <taxon>Strongyloidoidea</taxon>
        <taxon>Strongyloididae</taxon>
        <taxon>Strongyloides</taxon>
    </lineage>
</organism>
<evidence type="ECO:0000313" key="3">
    <source>
        <dbReference type="WBParaSite" id="SRAE_1000082600.1"/>
    </source>
</evidence>
<dbReference type="GeneID" id="36374921"/>
<dbReference type="CTD" id="36374921"/>
<dbReference type="EMBL" id="LN609528">
    <property type="protein sequence ID" value="CEF62556.1"/>
    <property type="molecule type" value="Genomic_DNA"/>
</dbReference>
<proteinExistence type="predicted"/>
<keyword evidence="2" id="KW-1185">Reference proteome</keyword>
<evidence type="ECO:0000313" key="2">
    <source>
        <dbReference type="Proteomes" id="UP000035682"/>
    </source>
</evidence>
<sequence length="528" mass="62175">MEENDLFFKLISQKHLLTNILNNLSFKDCYNLISKNEINYKWTNSKCEHIIDSELLIEKLILGINFFPNANEYYLNKKINKYIEVESRNKKMTTNDITKLYCNKSIQLINEITSIKGLFIDSSYLPKEKTLEDVIKEIKNCNVQELDINLKDNIFDEKNGQVIFNTTENVFNGFTNLKKIKFVVEDFILTDVYKNIINIISNIDGMTIEIECSKTSFSDFVSEIFIKSEDFMLTNILRKKINLIITRYYFKISHLLAWLEILTISDLSYLKSLYLCLPTINRFRKFTTFLPYMVNLEWLGIKFDIKVFAIMVEFSTLRKLHEYEEFFYKSFKNLEKLKTIQIECILTPKDSCMKGHSWIVANDGDIIDSKIIIQNEIFSFLSYGPKSLKNLFISGISNLSCSETLLLSQFFPNLKLLYLRNIVKSENDCLKYFKNLEFYVCCNVGNLYLPDNVDICLVCNKNNLFEEIINNNMFMECCEYQIKSNKFTKTCTLDGDIKGKVFFNHFYQLYGIHKYLKNIYEVIMSLGY</sequence>
<evidence type="ECO:0000313" key="4">
    <source>
        <dbReference type="WormBase" id="SRAE_1000082600"/>
    </source>
</evidence>
<dbReference type="AlphaFoldDB" id="A0A090KYP3"/>
<dbReference type="WBParaSite" id="SRAE_1000082600.1">
    <property type="protein sequence ID" value="SRAE_1000082600.1"/>
    <property type="gene ID" value="WBGene00257426"/>
</dbReference>
<evidence type="ECO:0000313" key="1">
    <source>
        <dbReference type="EMBL" id="CEF62556.1"/>
    </source>
</evidence>
<reference evidence="3" key="3">
    <citation type="submission" date="2020-12" db="UniProtKB">
        <authorList>
            <consortium name="WormBaseParasite"/>
        </authorList>
    </citation>
    <scope>IDENTIFICATION</scope>
</reference>
<dbReference type="WormBase" id="SRAE_1000082600">
    <property type="protein sequence ID" value="SRP01888"/>
    <property type="gene ID" value="WBGene00257426"/>
</dbReference>